<reference evidence="3 4" key="1">
    <citation type="submission" date="2019-01" db="EMBL/GenBank/DDBJ databases">
        <title>Draft genome sequences of the type strains of six Macrococcus species.</title>
        <authorList>
            <person name="Mazhar S."/>
            <person name="Altermann E."/>
            <person name="Hill C."/>
            <person name="Mcauliffe O."/>
        </authorList>
    </citation>
    <scope>NUCLEOTIDE SEQUENCE [LARGE SCALE GENOMIC DNA]</scope>
    <source>
        <strain evidence="3 4">CCM4811</strain>
    </source>
</reference>
<evidence type="ECO:0000256" key="2">
    <source>
        <dbReference type="SAM" id="SignalP"/>
    </source>
</evidence>
<feature type="signal peptide" evidence="2">
    <location>
        <begin position="1"/>
        <end position="34"/>
    </location>
</feature>
<dbReference type="EMBL" id="SCWA01000008">
    <property type="protein sequence ID" value="TDL97926.1"/>
    <property type="molecule type" value="Genomic_DNA"/>
</dbReference>
<dbReference type="SUPFAM" id="SSF117074">
    <property type="entry name" value="Hypothetical protein PA1324"/>
    <property type="match status" value="1"/>
</dbReference>
<evidence type="ECO:0000256" key="1">
    <source>
        <dbReference type="SAM" id="MobiDB-lite"/>
    </source>
</evidence>
<feature type="compositionally biased region" description="Low complexity" evidence="1">
    <location>
        <begin position="453"/>
        <end position="465"/>
    </location>
</feature>
<dbReference type="InterPro" id="IPR013783">
    <property type="entry name" value="Ig-like_fold"/>
</dbReference>
<feature type="region of interest" description="Disordered" evidence="1">
    <location>
        <begin position="438"/>
        <end position="526"/>
    </location>
</feature>
<dbReference type="PANTHER" id="PTHR35383">
    <property type="entry name" value="MUCIN 12EA-RELATED"/>
    <property type="match status" value="1"/>
</dbReference>
<keyword evidence="2" id="KW-0732">Signal</keyword>
<organism evidence="3 4">
    <name type="scientific">Macrococcus brunensis</name>
    <dbReference type="NCBI Taxonomy" id="198483"/>
    <lineage>
        <taxon>Bacteria</taxon>
        <taxon>Bacillati</taxon>
        <taxon>Bacillota</taxon>
        <taxon>Bacilli</taxon>
        <taxon>Bacillales</taxon>
        <taxon>Staphylococcaceae</taxon>
        <taxon>Macrococcus</taxon>
    </lineage>
</organism>
<protein>
    <recommendedName>
        <fullName evidence="5">SD-repeat containing protein B domain-containing protein</fullName>
    </recommendedName>
</protein>
<evidence type="ECO:0008006" key="5">
    <source>
        <dbReference type="Google" id="ProtNLM"/>
    </source>
</evidence>
<feature type="compositionally biased region" description="Low complexity" evidence="1">
    <location>
        <begin position="316"/>
        <end position="384"/>
    </location>
</feature>
<dbReference type="Proteomes" id="UP000295310">
    <property type="component" value="Unassembled WGS sequence"/>
</dbReference>
<dbReference type="RefSeq" id="WP_133431842.1">
    <property type="nucleotide sequence ID" value="NZ_SCWA01000008.1"/>
</dbReference>
<dbReference type="AlphaFoldDB" id="A0A4V3BDM2"/>
<evidence type="ECO:0000313" key="4">
    <source>
        <dbReference type="Proteomes" id="UP000295310"/>
    </source>
</evidence>
<feature type="region of interest" description="Disordered" evidence="1">
    <location>
        <begin position="160"/>
        <end position="422"/>
    </location>
</feature>
<feature type="compositionally biased region" description="Basic and acidic residues" evidence="1">
    <location>
        <begin position="479"/>
        <end position="511"/>
    </location>
</feature>
<feature type="compositionally biased region" description="Low complexity" evidence="1">
    <location>
        <begin position="168"/>
        <end position="308"/>
    </location>
</feature>
<sequence length="559" mass="60550">MKNNKNKFQHLAAGTSSLLIVSAMLLNQAAGVKAAPNENRTTSTNLSLFDPLSTNAEIAMKAIQGNVMLDDNKDGLGDYNLRYSEVLLLDRKGNVIRSTWTDDTGFYQFINIPTGDYTLRFPIAIINDEPDRPIRYQIVDVPIYIKSYDINIYNLVLTEPDSLPPVEVPTTEAPTTEALTTEAPTTEAPTSEVPTTEAPTTETPTSEVPMTEVLTTETPTTEEPTSEVPTSEVPTTETPTTEEPTTETPMTEAPTTESPTTEDPMTEAPTTEAPTTETPTTEVPTTEVSTTELPMTEAPITETPTTEEPTTEEPITETPTTEAPTTEAPTTEAPTMETPTTEAPTTEAPTTEAPTTEAPTTETPTTETPTTEESITELPTTETPTTEEHSNHNSVPKSEDPDIDSNRNNVVEDPLEVSPPFIDRSISDSAEILFPSSDINTYDGSVDIIPDINSSSNSYSVVYNNGDRNDKVQSVQIKEVAKGKVSREEPASSVEQNKRLEEKKSDDKKESNQQTGTDSKNDLKEMPVIPVAVLADDVGGKELRGLPTFISGFGGSLLI</sequence>
<gene>
    <name evidence="3" type="ORF">ERX27_05555</name>
</gene>
<evidence type="ECO:0000313" key="3">
    <source>
        <dbReference type="EMBL" id="TDL97926.1"/>
    </source>
</evidence>
<comment type="caution">
    <text evidence="3">The sequence shown here is derived from an EMBL/GenBank/DDBJ whole genome shotgun (WGS) entry which is preliminary data.</text>
</comment>
<accession>A0A4V3BDM2</accession>
<name>A0A4V3BDM2_9STAP</name>
<dbReference type="OrthoDB" id="176752at2"/>
<keyword evidence="4" id="KW-1185">Reference proteome</keyword>
<dbReference type="PANTHER" id="PTHR35383:SF1">
    <property type="entry name" value="MUCIN 12EA-RELATED"/>
    <property type="match status" value="1"/>
</dbReference>
<proteinExistence type="predicted"/>
<dbReference type="Gene3D" id="2.60.40.10">
    <property type="entry name" value="Immunoglobulins"/>
    <property type="match status" value="1"/>
</dbReference>
<feature type="chain" id="PRO_5020608506" description="SD-repeat containing protein B domain-containing protein" evidence="2">
    <location>
        <begin position="35"/>
        <end position="559"/>
    </location>
</feature>